<evidence type="ECO:0000313" key="1">
    <source>
        <dbReference type="EMBL" id="TNN47780.1"/>
    </source>
</evidence>
<dbReference type="EMBL" id="SRLO01000725">
    <property type="protein sequence ID" value="TNN47780.1"/>
    <property type="molecule type" value="Genomic_DNA"/>
</dbReference>
<comment type="caution">
    <text evidence="1">The sequence shown here is derived from an EMBL/GenBank/DDBJ whole genome shotgun (WGS) entry which is preliminary data.</text>
</comment>
<dbReference type="AlphaFoldDB" id="A0A4Z2G3N3"/>
<proteinExistence type="predicted"/>
<accession>A0A4Z2G3N3</accession>
<gene>
    <name evidence="1" type="ORF">EYF80_042033</name>
</gene>
<evidence type="ECO:0000313" key="2">
    <source>
        <dbReference type="Proteomes" id="UP000314294"/>
    </source>
</evidence>
<organism evidence="1 2">
    <name type="scientific">Liparis tanakae</name>
    <name type="common">Tanaka's snailfish</name>
    <dbReference type="NCBI Taxonomy" id="230148"/>
    <lineage>
        <taxon>Eukaryota</taxon>
        <taxon>Metazoa</taxon>
        <taxon>Chordata</taxon>
        <taxon>Craniata</taxon>
        <taxon>Vertebrata</taxon>
        <taxon>Euteleostomi</taxon>
        <taxon>Actinopterygii</taxon>
        <taxon>Neopterygii</taxon>
        <taxon>Teleostei</taxon>
        <taxon>Neoteleostei</taxon>
        <taxon>Acanthomorphata</taxon>
        <taxon>Eupercaria</taxon>
        <taxon>Perciformes</taxon>
        <taxon>Cottioidei</taxon>
        <taxon>Cottales</taxon>
        <taxon>Liparidae</taxon>
        <taxon>Liparis</taxon>
    </lineage>
</organism>
<dbReference type="Proteomes" id="UP000314294">
    <property type="component" value="Unassembled WGS sequence"/>
</dbReference>
<name>A0A4Z2G3N3_9TELE</name>
<protein>
    <submittedName>
        <fullName evidence="1">Uncharacterized protein</fullName>
    </submittedName>
</protein>
<sequence>MLLLRSAGNHGDARSGGRFRISLLLPNLSMQGGEQSSLPAAPDLSAAIASHSSSLFLALPRLSLFLVSRSSSFPRDMAPAEEAH</sequence>
<reference evidence="1 2" key="1">
    <citation type="submission" date="2019-03" db="EMBL/GenBank/DDBJ databases">
        <title>First draft genome of Liparis tanakae, snailfish: a comprehensive survey of snailfish specific genes.</title>
        <authorList>
            <person name="Kim W."/>
            <person name="Song I."/>
            <person name="Jeong J.-H."/>
            <person name="Kim D."/>
            <person name="Kim S."/>
            <person name="Ryu S."/>
            <person name="Song J.Y."/>
            <person name="Lee S.K."/>
        </authorList>
    </citation>
    <scope>NUCLEOTIDE SEQUENCE [LARGE SCALE GENOMIC DNA]</scope>
    <source>
        <tissue evidence="1">Muscle</tissue>
    </source>
</reference>
<keyword evidence="2" id="KW-1185">Reference proteome</keyword>